<comment type="cofactor">
    <cofactor evidence="7">
        <name>Mg(2+)</name>
        <dbReference type="ChEBI" id="CHEBI:18420"/>
    </cofactor>
</comment>
<name>A0A8T1FPN5_9STRA</name>
<dbReference type="FunFam" id="1.10.510.10:FF:000789">
    <property type="entry name" value="Mitogen-activated protein kinase"/>
    <property type="match status" value="1"/>
</dbReference>
<evidence type="ECO:0000313" key="15">
    <source>
        <dbReference type="Proteomes" id="UP000697107"/>
    </source>
</evidence>
<evidence type="ECO:0000313" key="11">
    <source>
        <dbReference type="EMBL" id="KAG2907632.1"/>
    </source>
</evidence>
<evidence type="ECO:0000256" key="7">
    <source>
        <dbReference type="RuleBase" id="RU361165"/>
    </source>
</evidence>
<organism evidence="13 15">
    <name type="scientific">Phytophthora cactorum</name>
    <dbReference type="NCBI Taxonomy" id="29920"/>
    <lineage>
        <taxon>Eukaryota</taxon>
        <taxon>Sar</taxon>
        <taxon>Stramenopiles</taxon>
        <taxon>Oomycota</taxon>
        <taxon>Peronosporomycetes</taxon>
        <taxon>Peronosporales</taxon>
        <taxon>Peronosporaceae</taxon>
        <taxon>Phytophthora</taxon>
    </lineage>
</organism>
<accession>A0A8T1FPN5</accession>
<dbReference type="GO" id="GO:0005524">
    <property type="term" value="F:ATP binding"/>
    <property type="evidence" value="ECO:0007669"/>
    <property type="project" value="UniProtKB-UniRule"/>
</dbReference>
<dbReference type="PROSITE" id="PS50011">
    <property type="entry name" value="PROTEIN_KINASE_DOM"/>
    <property type="match status" value="1"/>
</dbReference>
<feature type="compositionally biased region" description="Polar residues" evidence="8">
    <location>
        <begin position="477"/>
        <end position="504"/>
    </location>
</feature>
<dbReference type="Proteomes" id="UP000760860">
    <property type="component" value="Unassembled WGS sequence"/>
</dbReference>
<dbReference type="SMART" id="SM00220">
    <property type="entry name" value="S_TKc"/>
    <property type="match status" value="1"/>
</dbReference>
<evidence type="ECO:0000256" key="5">
    <source>
        <dbReference type="ARBA" id="ARBA00022840"/>
    </source>
</evidence>
<dbReference type="Gene3D" id="1.10.510.10">
    <property type="entry name" value="Transferase(Phosphotransferase) domain 1"/>
    <property type="match status" value="1"/>
</dbReference>
<keyword evidence="5 6" id="KW-0067">ATP-binding</keyword>
<dbReference type="InterPro" id="IPR017441">
    <property type="entry name" value="Protein_kinase_ATP_BS"/>
</dbReference>
<comment type="activity regulation">
    <text evidence="7">Activated by threonine and tyrosine phosphorylation.</text>
</comment>
<dbReference type="AlphaFoldDB" id="A0A8T1FPN5"/>
<evidence type="ECO:0000256" key="2">
    <source>
        <dbReference type="ARBA" id="ARBA00022679"/>
    </source>
</evidence>
<dbReference type="EMBL" id="RCMK01000486">
    <property type="protein sequence ID" value="KAG2926035.1"/>
    <property type="molecule type" value="Genomic_DNA"/>
</dbReference>
<dbReference type="InterPro" id="IPR050117">
    <property type="entry name" value="MAPK"/>
</dbReference>
<dbReference type="PANTHER" id="PTHR24055">
    <property type="entry name" value="MITOGEN-ACTIVATED PROTEIN KINASE"/>
    <property type="match status" value="1"/>
</dbReference>
<dbReference type="PROSITE" id="PS00107">
    <property type="entry name" value="PROTEIN_KINASE_ATP"/>
    <property type="match status" value="1"/>
</dbReference>
<dbReference type="EMBL" id="RCMG01000468">
    <property type="protein sequence ID" value="KAG2853703.1"/>
    <property type="molecule type" value="Genomic_DNA"/>
</dbReference>
<keyword evidence="7" id="KW-0460">Magnesium</keyword>
<dbReference type="Proteomes" id="UP000735874">
    <property type="component" value="Unassembled WGS sequence"/>
</dbReference>
<keyword evidence="1 7" id="KW-0723">Serine/threonine-protein kinase</keyword>
<comment type="similarity">
    <text evidence="7">Belongs to the protein kinase superfamily. Ser/Thr protein kinase family. MAP kinase subfamily.</text>
</comment>
<dbReference type="EMBL" id="RCMV01000485">
    <property type="protein sequence ID" value="KAG3216424.1"/>
    <property type="molecule type" value="Genomic_DNA"/>
</dbReference>
<feature type="region of interest" description="Disordered" evidence="8">
    <location>
        <begin position="53"/>
        <end position="114"/>
    </location>
</feature>
<evidence type="ECO:0000256" key="1">
    <source>
        <dbReference type="ARBA" id="ARBA00022527"/>
    </source>
</evidence>
<evidence type="ECO:0000256" key="4">
    <source>
        <dbReference type="ARBA" id="ARBA00022777"/>
    </source>
</evidence>
<dbReference type="SUPFAM" id="SSF56112">
    <property type="entry name" value="Protein kinase-like (PK-like)"/>
    <property type="match status" value="1"/>
</dbReference>
<dbReference type="PROSITE" id="PS01351">
    <property type="entry name" value="MAPK"/>
    <property type="match status" value="1"/>
</dbReference>
<dbReference type="Proteomes" id="UP000774804">
    <property type="component" value="Unassembled WGS sequence"/>
</dbReference>
<gene>
    <name evidence="10" type="ORF">PC113_g13944</name>
    <name evidence="11" type="ORF">PC115_g13845</name>
    <name evidence="12" type="ORF">PC117_g15004</name>
    <name evidence="13" type="ORF">PC118_g14344</name>
    <name evidence="14" type="ORF">PC129_g12706</name>
</gene>
<dbReference type="EC" id="2.7.11.24" evidence="7"/>
<evidence type="ECO:0000256" key="8">
    <source>
        <dbReference type="SAM" id="MobiDB-lite"/>
    </source>
</evidence>
<sequence length="504" mass="55963">MSVAESQPPASLPAKALVVLAIPADRLCLAHGSYPSSHKTKPNWCDRMANYTPTGPASSSPLKSVRSPPVSSSRNLSAKGLSSVDKFGGPSETSAPVGDAAGSTRKASSSTAVAAPPARPGTYSFVVAGTNFQIDDKYKFVKVIGRGAYGVVVSAENTETNEKVAVKKISRAFEDLVDAKRILREIKLLQHFDHENVITIVDLLPPPSLAQFEDVYIIADLMETDLHRIIYSRQPLTDDHVQYFLYQILRALKYIHSANVLHRDLKPSNLLLNSNCDLKVCDFGLSRGVAPEEDNMELTEYVVTRWYRAPEIMLSSREYTKAIDIWSTGCIFAELLGRTPLFPGDDYIHQLQIICDKIGTPCEEDLHFVVSERAKRFMKNQPMRPGVPFAKLFPKASPEAIDLLQRMLVFDPIKRISVEEALEHPYLASLHNLEDEPVADSCFSFDFEKEDLTESRLKELIFEEILRIHPDAPRSPLKSSNAGISSPPTEQVLSPSTTRSHTQD</sequence>
<dbReference type="EMBL" id="RCMI01000506">
    <property type="protein sequence ID" value="KAG2907632.1"/>
    <property type="molecule type" value="Genomic_DNA"/>
</dbReference>
<dbReference type="GO" id="GO:0004707">
    <property type="term" value="F:MAP kinase activity"/>
    <property type="evidence" value="ECO:0007669"/>
    <property type="project" value="UniProtKB-EC"/>
</dbReference>
<feature type="binding site" evidence="6">
    <location>
        <position position="168"/>
    </location>
    <ligand>
        <name>ATP</name>
        <dbReference type="ChEBI" id="CHEBI:30616"/>
    </ligand>
</feature>
<feature type="compositionally biased region" description="Low complexity" evidence="8">
    <location>
        <begin position="56"/>
        <end position="78"/>
    </location>
</feature>
<evidence type="ECO:0000313" key="10">
    <source>
        <dbReference type="EMBL" id="KAG2853703.1"/>
    </source>
</evidence>
<evidence type="ECO:0000313" key="12">
    <source>
        <dbReference type="EMBL" id="KAG2926035.1"/>
    </source>
</evidence>
<dbReference type="Gene3D" id="3.30.200.20">
    <property type="entry name" value="Phosphorylase Kinase, domain 1"/>
    <property type="match status" value="1"/>
</dbReference>
<dbReference type="FunFam" id="3.30.200.20:FF:000046">
    <property type="entry name" value="Mitogen-activated protein kinase"/>
    <property type="match status" value="1"/>
</dbReference>
<dbReference type="EMBL" id="RCML01000519">
    <property type="protein sequence ID" value="KAG2974768.1"/>
    <property type="molecule type" value="Genomic_DNA"/>
</dbReference>
<keyword evidence="4 7" id="KW-0418">Kinase</keyword>
<protein>
    <recommendedName>
        <fullName evidence="7">Mitogen-activated protein kinase</fullName>
        <ecNumber evidence="7">2.7.11.24</ecNumber>
    </recommendedName>
</protein>
<dbReference type="InterPro" id="IPR008271">
    <property type="entry name" value="Ser/Thr_kinase_AS"/>
</dbReference>
<dbReference type="Pfam" id="PF00069">
    <property type="entry name" value="Pkinase"/>
    <property type="match status" value="1"/>
</dbReference>
<dbReference type="Proteomes" id="UP000697107">
    <property type="component" value="Unassembled WGS sequence"/>
</dbReference>
<feature type="region of interest" description="Disordered" evidence="8">
    <location>
        <begin position="471"/>
        <end position="504"/>
    </location>
</feature>
<dbReference type="Proteomes" id="UP000736787">
    <property type="component" value="Unassembled WGS sequence"/>
</dbReference>
<evidence type="ECO:0000313" key="13">
    <source>
        <dbReference type="EMBL" id="KAG2974768.1"/>
    </source>
</evidence>
<keyword evidence="2 7" id="KW-0808">Transferase</keyword>
<dbReference type="InterPro" id="IPR011009">
    <property type="entry name" value="Kinase-like_dom_sf"/>
</dbReference>
<proteinExistence type="inferred from homology"/>
<reference evidence="13" key="1">
    <citation type="submission" date="2018-10" db="EMBL/GenBank/DDBJ databases">
        <title>Effector identification in a new, highly contiguous assembly of the strawberry crown rot pathogen Phytophthora cactorum.</title>
        <authorList>
            <person name="Armitage A.D."/>
            <person name="Nellist C.F."/>
            <person name="Bates H."/>
            <person name="Vickerstaff R.J."/>
            <person name="Harrison R.J."/>
        </authorList>
    </citation>
    <scope>NUCLEOTIDE SEQUENCE</scope>
    <source>
        <strain evidence="10">15-7</strain>
        <strain evidence="11">4032</strain>
        <strain evidence="12">4040</strain>
        <strain evidence="13">P415</strain>
        <strain evidence="14">P421</strain>
    </source>
</reference>
<comment type="catalytic activity">
    <reaction evidence="7">
        <text>L-threonyl-[protein] + ATP = O-phospho-L-threonyl-[protein] + ADP + H(+)</text>
        <dbReference type="Rhea" id="RHEA:46608"/>
        <dbReference type="Rhea" id="RHEA-COMP:11060"/>
        <dbReference type="Rhea" id="RHEA-COMP:11605"/>
        <dbReference type="ChEBI" id="CHEBI:15378"/>
        <dbReference type="ChEBI" id="CHEBI:30013"/>
        <dbReference type="ChEBI" id="CHEBI:30616"/>
        <dbReference type="ChEBI" id="CHEBI:61977"/>
        <dbReference type="ChEBI" id="CHEBI:456216"/>
        <dbReference type="EC" id="2.7.11.24"/>
    </reaction>
</comment>
<evidence type="ECO:0000256" key="6">
    <source>
        <dbReference type="PROSITE-ProRule" id="PRU10141"/>
    </source>
</evidence>
<comment type="caution">
    <text evidence="13">The sequence shown here is derived from an EMBL/GenBank/DDBJ whole genome shotgun (WGS) entry which is preliminary data.</text>
</comment>
<dbReference type="VEuPathDB" id="FungiDB:PC110_g15391"/>
<dbReference type="InterPro" id="IPR003527">
    <property type="entry name" value="MAP_kinase_CS"/>
</dbReference>
<dbReference type="CDD" id="cd07834">
    <property type="entry name" value="STKc_MAPK"/>
    <property type="match status" value="1"/>
</dbReference>
<keyword evidence="3 6" id="KW-0547">Nucleotide-binding</keyword>
<dbReference type="PROSITE" id="PS00108">
    <property type="entry name" value="PROTEIN_KINASE_ST"/>
    <property type="match status" value="1"/>
</dbReference>
<evidence type="ECO:0000259" key="9">
    <source>
        <dbReference type="PROSITE" id="PS50011"/>
    </source>
</evidence>
<evidence type="ECO:0000313" key="14">
    <source>
        <dbReference type="EMBL" id="KAG3216424.1"/>
    </source>
</evidence>
<feature type="domain" description="Protein kinase" evidence="9">
    <location>
        <begin position="138"/>
        <end position="427"/>
    </location>
</feature>
<evidence type="ECO:0000256" key="3">
    <source>
        <dbReference type="ARBA" id="ARBA00022741"/>
    </source>
</evidence>
<dbReference type="InterPro" id="IPR000719">
    <property type="entry name" value="Prot_kinase_dom"/>
</dbReference>